<proteinExistence type="inferred from homology"/>
<evidence type="ECO:0000256" key="1">
    <source>
        <dbReference type="ARBA" id="ARBA00022490"/>
    </source>
</evidence>
<evidence type="ECO:0000256" key="6">
    <source>
        <dbReference type="HAMAP-Rule" id="MF_02064"/>
    </source>
</evidence>
<dbReference type="InterPro" id="IPR007627">
    <property type="entry name" value="RNA_pol_sigma70_r2"/>
</dbReference>
<gene>
    <name evidence="6 8" type="primary">sigI</name>
    <name evidence="8" type="ORF">CWE10_11325</name>
</gene>
<dbReference type="InterPro" id="IPR014284">
    <property type="entry name" value="RNA_pol_sigma-70_dom"/>
</dbReference>
<dbReference type="RefSeq" id="WP_273379854.1">
    <property type="nucleotide sequence ID" value="NZ_PIUK01000108.1"/>
</dbReference>
<evidence type="ECO:0000313" key="8">
    <source>
        <dbReference type="EMBL" id="MBY6276781.1"/>
    </source>
</evidence>
<dbReference type="PIRSF" id="PIRSF038953">
    <property type="entry name" value="SigI"/>
    <property type="match status" value="1"/>
</dbReference>
<evidence type="ECO:0000256" key="2">
    <source>
        <dbReference type="ARBA" id="ARBA00023015"/>
    </source>
</evidence>
<comment type="subunit">
    <text evidence="6">Interacts with RsgI.</text>
</comment>
<evidence type="ECO:0000313" key="9">
    <source>
        <dbReference type="Proteomes" id="UP000732377"/>
    </source>
</evidence>
<dbReference type="NCBIfam" id="NF006174">
    <property type="entry name" value="PRK08311.2-2"/>
    <property type="match status" value="1"/>
</dbReference>
<comment type="subcellular location">
    <subcellularLocation>
        <location evidence="6">Cytoplasm</location>
    </subcellularLocation>
</comment>
<organism evidence="8 9">
    <name type="scientific">Symbiobacterium thermophilum</name>
    <dbReference type="NCBI Taxonomy" id="2734"/>
    <lineage>
        <taxon>Bacteria</taxon>
        <taxon>Bacillati</taxon>
        <taxon>Bacillota</taxon>
        <taxon>Clostridia</taxon>
        <taxon>Eubacteriales</taxon>
        <taxon>Symbiobacteriaceae</taxon>
        <taxon>Symbiobacterium</taxon>
    </lineage>
</organism>
<dbReference type="GO" id="GO:0006352">
    <property type="term" value="P:DNA-templated transcription initiation"/>
    <property type="evidence" value="ECO:0007669"/>
    <property type="project" value="UniProtKB-UniRule"/>
</dbReference>
<keyword evidence="4 6" id="KW-0238">DNA-binding</keyword>
<evidence type="ECO:0000259" key="7">
    <source>
        <dbReference type="Pfam" id="PF04542"/>
    </source>
</evidence>
<feature type="DNA-binding region" description="H-T-H motif" evidence="6">
    <location>
        <begin position="210"/>
        <end position="229"/>
    </location>
</feature>
<sequence length="251" mass="28375">MLLTFLLSLSDGTGERGPSPAERLLGPARAGDKAAREELIRAYTPLVLRVGSQVTGRFLRVGRDEEVSVGLIALNEAIDKFDPERGNAFIPFAEMVIRRRLVDFYRRNAGRVEVPLSEFTTEDDAGTPLQGLEMQEAIAAHQRQVEAEERRQEIARYARRLAEFGIRFSDLVEASPKHVDARERAIAIARMVAEDPALAGHLLSRRELPLKQLERRVEVSRKTLERQRKYIIAVALLLLEDFVYLRGYIAV</sequence>
<dbReference type="Pfam" id="PF04542">
    <property type="entry name" value="Sigma70_r2"/>
    <property type="match status" value="1"/>
</dbReference>
<keyword evidence="2 6" id="KW-0805">Transcription regulation</keyword>
<dbReference type="GO" id="GO:0003677">
    <property type="term" value="F:DNA binding"/>
    <property type="evidence" value="ECO:0007669"/>
    <property type="project" value="UniProtKB-UniRule"/>
</dbReference>
<comment type="activity regulation">
    <text evidence="6">Negatively regulated by the anti-sigma-I factor RsgI.</text>
</comment>
<protein>
    <recommendedName>
        <fullName evidence="6">RNA polymerase sigma factor SigI</fullName>
    </recommendedName>
</protein>
<comment type="caution">
    <text evidence="8">The sequence shown here is derived from an EMBL/GenBank/DDBJ whole genome shotgun (WGS) entry which is preliminary data.</text>
</comment>
<comment type="similarity">
    <text evidence="6">Belongs to the sigma-70 factor family. SigI subfamily.</text>
</comment>
<dbReference type="Proteomes" id="UP000732377">
    <property type="component" value="Unassembled WGS sequence"/>
</dbReference>
<dbReference type="AlphaFoldDB" id="A0A953I4F4"/>
<dbReference type="HAMAP" id="MF_02064">
    <property type="entry name" value="Sigma70_SigI"/>
    <property type="match status" value="1"/>
</dbReference>
<evidence type="ECO:0000256" key="3">
    <source>
        <dbReference type="ARBA" id="ARBA00023082"/>
    </source>
</evidence>
<dbReference type="NCBIfam" id="TIGR02937">
    <property type="entry name" value="sigma70-ECF"/>
    <property type="match status" value="1"/>
</dbReference>
<dbReference type="PANTHER" id="PTHR30385:SF6">
    <property type="entry name" value="RNA POLYMERASE SIGMA FACTOR SIGI"/>
    <property type="match status" value="1"/>
</dbReference>
<accession>A0A953I4F4</accession>
<dbReference type="Gene3D" id="1.10.1740.10">
    <property type="match status" value="1"/>
</dbReference>
<dbReference type="InterPro" id="IPR013325">
    <property type="entry name" value="RNA_pol_sigma_r2"/>
</dbReference>
<feature type="short sequence motif" description="Polymerase core binding" evidence="6">
    <location>
        <begin position="65"/>
        <end position="78"/>
    </location>
</feature>
<evidence type="ECO:0000256" key="4">
    <source>
        <dbReference type="ARBA" id="ARBA00023125"/>
    </source>
</evidence>
<evidence type="ECO:0000256" key="5">
    <source>
        <dbReference type="ARBA" id="ARBA00023163"/>
    </source>
</evidence>
<dbReference type="EMBL" id="PIUK01000108">
    <property type="protein sequence ID" value="MBY6276781.1"/>
    <property type="molecule type" value="Genomic_DNA"/>
</dbReference>
<keyword evidence="3 6" id="KW-0731">Sigma factor</keyword>
<dbReference type="SUPFAM" id="SSF88946">
    <property type="entry name" value="Sigma2 domain of RNA polymerase sigma factors"/>
    <property type="match status" value="1"/>
</dbReference>
<dbReference type="GO" id="GO:0005737">
    <property type="term" value="C:cytoplasm"/>
    <property type="evidence" value="ECO:0007669"/>
    <property type="project" value="UniProtKB-SubCell"/>
</dbReference>
<reference evidence="8" key="1">
    <citation type="submission" date="2017-11" db="EMBL/GenBank/DDBJ databases">
        <title>Three new genomes from thermophilic consortium.</title>
        <authorList>
            <person name="Quaggio R."/>
            <person name="Amgarten D."/>
            <person name="Setubal J.C."/>
        </authorList>
    </citation>
    <scope>NUCLEOTIDE SEQUENCE</scope>
    <source>
        <strain evidence="8">ZCTH01-B2</strain>
    </source>
</reference>
<comment type="function">
    <text evidence="6">Sigma factors are initiation factors that promote the attachment of RNA polymerase to specific initiation sites and are then released.</text>
</comment>
<keyword evidence="5 6" id="KW-0804">Transcription</keyword>
<dbReference type="InterPro" id="IPR014244">
    <property type="entry name" value="RNA_pol_sigma-I"/>
</dbReference>
<dbReference type="GO" id="GO:0016987">
    <property type="term" value="F:sigma factor activity"/>
    <property type="evidence" value="ECO:0007669"/>
    <property type="project" value="UniProtKB-UniRule"/>
</dbReference>
<keyword evidence="6" id="KW-0346">Stress response</keyword>
<feature type="domain" description="RNA polymerase sigma-70 region 2" evidence="7">
    <location>
        <begin position="39"/>
        <end position="109"/>
    </location>
</feature>
<keyword evidence="1 6" id="KW-0963">Cytoplasm</keyword>
<name>A0A953I4F4_SYMTR</name>
<dbReference type="NCBIfam" id="TIGR02895">
    <property type="entry name" value="spore_sigI"/>
    <property type="match status" value="1"/>
</dbReference>
<dbReference type="PANTHER" id="PTHR30385">
    <property type="entry name" value="SIGMA FACTOR F FLAGELLAR"/>
    <property type="match status" value="1"/>
</dbReference>